<dbReference type="Gene3D" id="1.25.40.10">
    <property type="entry name" value="Tetratricopeptide repeat domain"/>
    <property type="match status" value="1"/>
</dbReference>
<evidence type="ECO:0000313" key="3">
    <source>
        <dbReference type="EMBL" id="SPQ00553.1"/>
    </source>
</evidence>
<keyword evidence="2" id="KW-0472">Membrane</keyword>
<proteinExistence type="predicted"/>
<feature type="transmembrane region" description="Helical" evidence="2">
    <location>
        <begin position="12"/>
        <end position="33"/>
    </location>
</feature>
<feature type="repeat" description="TPR" evidence="1">
    <location>
        <begin position="522"/>
        <end position="555"/>
    </location>
</feature>
<reference evidence="4" key="1">
    <citation type="submission" date="2018-03" db="EMBL/GenBank/DDBJ databases">
        <authorList>
            <person name="Zecchin S."/>
        </authorList>
    </citation>
    <scope>NUCLEOTIDE SEQUENCE [LARGE SCALE GENOMIC DNA]</scope>
</reference>
<protein>
    <submittedName>
        <fullName evidence="3">Uncharacterized protein</fullName>
    </submittedName>
</protein>
<evidence type="ECO:0000313" key="4">
    <source>
        <dbReference type="Proteomes" id="UP000245125"/>
    </source>
</evidence>
<keyword evidence="4" id="KW-1185">Reference proteome</keyword>
<keyword evidence="1" id="KW-0802">TPR repeat</keyword>
<feature type="transmembrane region" description="Helical" evidence="2">
    <location>
        <begin position="310"/>
        <end position="329"/>
    </location>
</feature>
<keyword evidence="2" id="KW-0812">Transmembrane</keyword>
<feature type="transmembrane region" description="Helical" evidence="2">
    <location>
        <begin position="341"/>
        <end position="357"/>
    </location>
</feature>
<dbReference type="InterPro" id="IPR019734">
    <property type="entry name" value="TPR_rpt"/>
</dbReference>
<feature type="transmembrane region" description="Helical" evidence="2">
    <location>
        <begin position="262"/>
        <end position="280"/>
    </location>
</feature>
<accession>A0A2U3QGM9</accession>
<dbReference type="PROSITE" id="PS50005">
    <property type="entry name" value="TPR"/>
    <property type="match status" value="1"/>
</dbReference>
<feature type="transmembrane region" description="Helical" evidence="2">
    <location>
        <begin position="119"/>
        <end position="137"/>
    </location>
</feature>
<gene>
    <name evidence="3" type="ORF">NBG4_270016</name>
</gene>
<sequence>MNIRYMSERRGLKYGYAAFLFLAVSLSFLRRIYDYDVWFHLAIGREVLANLRIPQTEVFVYTLLDTPGAYHAWGFEALLYFLYNHFGYWGMSFFQGLIAGLSVLFLYLTASRGKAFEGWATLFMSGMILLVEFRFVYRPEIMLYLSLAIEIYLLEGFSSTGKWRYLAPVPALCMLLSWAHPSVLMLFIVLFCYTGGLLWDWVNSGKIDGKTAWPLAMAISLSILFALINPYGIRQLLLPLFLSGEKAFLQGVPELAPVMKTAYKTSFLLLVIAGLTPIISLRGGKRITYGMLLLIFGFLTYKYARNLAVLAIIMYVPIVGSFQSLAEIYSSLARAASKKTFMTLAAVLLMASLFSITRGDRWGAGPVDVLFPVKSSEFMLEYRPKGKIFNQFYTGNFLEWKLYPSYLVSVDGRHYTHDRSLELYDQVFWMKEGWEKVLLDYDVGTIITPCTNIVRGSLVPLVLELDADTSWSLAVVEPSAMLFIRTELLRNLAGVQALSKDLIWRQVIQEASRNLRNYPDAVESYLSLGIAHFKLHEFHDSLEPFKQYLKYFPNDPQALEAVRLIEAAQRGELSSREELEYLYQSGRHKAGH</sequence>
<feature type="transmembrane region" description="Helical" evidence="2">
    <location>
        <begin position="86"/>
        <end position="107"/>
    </location>
</feature>
<name>A0A2U3QGM9_9BACT</name>
<dbReference type="OrthoDB" id="9786218at2"/>
<dbReference type="SUPFAM" id="SSF48452">
    <property type="entry name" value="TPR-like"/>
    <property type="match status" value="1"/>
</dbReference>
<keyword evidence="2" id="KW-1133">Transmembrane helix</keyword>
<feature type="transmembrane region" description="Helical" evidence="2">
    <location>
        <begin position="211"/>
        <end position="233"/>
    </location>
</feature>
<feature type="transmembrane region" description="Helical" evidence="2">
    <location>
        <begin position="178"/>
        <end position="199"/>
    </location>
</feature>
<dbReference type="EMBL" id="OUUY01000072">
    <property type="protein sequence ID" value="SPQ00553.1"/>
    <property type="molecule type" value="Genomic_DNA"/>
</dbReference>
<dbReference type="Proteomes" id="UP000245125">
    <property type="component" value="Unassembled WGS sequence"/>
</dbReference>
<evidence type="ECO:0000256" key="1">
    <source>
        <dbReference type="PROSITE-ProRule" id="PRU00339"/>
    </source>
</evidence>
<dbReference type="AlphaFoldDB" id="A0A2U3QGM9"/>
<evidence type="ECO:0000256" key="2">
    <source>
        <dbReference type="SAM" id="Phobius"/>
    </source>
</evidence>
<organism evidence="3 4">
    <name type="scientific">Candidatus Sulfobium mesophilum</name>
    <dbReference type="NCBI Taxonomy" id="2016548"/>
    <lineage>
        <taxon>Bacteria</taxon>
        <taxon>Pseudomonadati</taxon>
        <taxon>Nitrospirota</taxon>
        <taxon>Nitrospiria</taxon>
        <taxon>Nitrospirales</taxon>
        <taxon>Nitrospiraceae</taxon>
        <taxon>Candidatus Sulfobium</taxon>
    </lineage>
</organism>
<dbReference type="InterPro" id="IPR011990">
    <property type="entry name" value="TPR-like_helical_dom_sf"/>
</dbReference>